<keyword evidence="3" id="KW-1185">Reference proteome</keyword>
<dbReference type="AlphaFoldDB" id="A0A412FV70"/>
<dbReference type="Proteomes" id="UP000284178">
    <property type="component" value="Unassembled WGS sequence"/>
</dbReference>
<feature type="signal peptide" evidence="1">
    <location>
        <begin position="1"/>
        <end position="26"/>
    </location>
</feature>
<organism evidence="2 3">
    <name type="scientific">Holdemania filiformis</name>
    <dbReference type="NCBI Taxonomy" id="61171"/>
    <lineage>
        <taxon>Bacteria</taxon>
        <taxon>Bacillati</taxon>
        <taxon>Bacillota</taxon>
        <taxon>Erysipelotrichia</taxon>
        <taxon>Erysipelotrichales</taxon>
        <taxon>Erysipelotrichaceae</taxon>
        <taxon>Holdemania</taxon>
    </lineage>
</organism>
<dbReference type="GeneID" id="83016174"/>
<gene>
    <name evidence="2" type="ORF">DWY25_12295</name>
</gene>
<comment type="caution">
    <text evidence="2">The sequence shown here is derived from an EMBL/GenBank/DDBJ whole genome shotgun (WGS) entry which is preliminary data.</text>
</comment>
<dbReference type="Gene3D" id="1.10.287.950">
    <property type="entry name" value="Methyl-accepting chemotaxis protein"/>
    <property type="match status" value="2"/>
</dbReference>
<name>A0A412FV70_9FIRM</name>
<reference evidence="2 3" key="1">
    <citation type="submission" date="2018-08" db="EMBL/GenBank/DDBJ databases">
        <title>A genome reference for cultivated species of the human gut microbiota.</title>
        <authorList>
            <person name="Zou Y."/>
            <person name="Xue W."/>
            <person name="Luo G."/>
        </authorList>
    </citation>
    <scope>NUCLEOTIDE SEQUENCE [LARGE SCALE GENOMIC DNA]</scope>
    <source>
        <strain evidence="2 3">AF24-29</strain>
    </source>
</reference>
<proteinExistence type="predicted"/>
<dbReference type="EMBL" id="QRUP01000016">
    <property type="protein sequence ID" value="RGR72083.1"/>
    <property type="molecule type" value="Genomic_DNA"/>
</dbReference>
<dbReference type="RefSeq" id="WP_117895473.1">
    <property type="nucleotide sequence ID" value="NZ_CABJCV010000016.1"/>
</dbReference>
<evidence type="ECO:0000313" key="2">
    <source>
        <dbReference type="EMBL" id="RGR72083.1"/>
    </source>
</evidence>
<sequence length="720" mass="77424">MNKKGSWLALALSGVLALNLCTPVRAEDKPDEGTKKEETVYAFLDWQGQLKSATVSEWLHNEQGFRQTADQSILENIKNINGDDLPEQNGTSLVWNSDEHDLYYQGTTTAELPLTMEVSYQFNGKTVDPHEIVGQSGSLTITIKLINHLETTETINGKTKYISTLFPCAIVTDLPTETFKDVKAEDGLILNESKNQIVALATVSGMSQMLRDSDVSALDDVKDKLKDEFVITANVENFEMPSIILAAAGTSNLEDKEVDRSDLDKLTDGVDDLKDATAKILDGTVQLHDANIELNDKMGEFQSKYKEFSDGLNTAATSSKALKEGAQKLSSGVGQIQTQLTAMLQKYNLTDEQLTGLFQQLNGSLTQLQDASALMEQLAGSMQALAAMPQATGDAIRAAGQSDAFNNTWAGVTEQVRAGVKQNLPPVNVEIDQNALVSAIGSALAEQGVAEEQIPDLTQAIAGKVGEQLNSQLGAAQEMIAAGLGQAVDAGVDTMSSYGKQAAVGTVDQIAQTVQDTMSAKVQEMAGLMSQAQQLTTEMTAMINNINGMIEQIGGVDELKNALAGLQQLPEGLKDLKDGTDQLAAGTAAMNAGLDKLNGASGDITDAINKFKDATQELAEKTGELNDGVDEFSREGIDELSGKVTDAMDDLNDVLDTAKAALDQSKEYRSYAGAADTMETSVKFIMKTDEIKLPEEKTTTVETKTEVKTSFWDRVKNLFH</sequence>
<evidence type="ECO:0008006" key="4">
    <source>
        <dbReference type="Google" id="ProtNLM"/>
    </source>
</evidence>
<feature type="chain" id="PRO_5019098409" description="YhgE/Pip domain-containing protein" evidence="1">
    <location>
        <begin position="27"/>
        <end position="720"/>
    </location>
</feature>
<keyword evidence="1" id="KW-0732">Signal</keyword>
<protein>
    <recommendedName>
        <fullName evidence="4">YhgE/Pip domain-containing protein</fullName>
    </recommendedName>
</protein>
<accession>A0A412FV70</accession>
<evidence type="ECO:0000256" key="1">
    <source>
        <dbReference type="SAM" id="SignalP"/>
    </source>
</evidence>
<evidence type="ECO:0000313" key="3">
    <source>
        <dbReference type="Proteomes" id="UP000284178"/>
    </source>
</evidence>